<dbReference type="AlphaFoldDB" id="A0A3Q9G0V3"/>
<dbReference type="RefSeq" id="WP_126915520.1">
    <property type="nucleotide sequence ID" value="NZ_CP034587.1"/>
</dbReference>
<protein>
    <submittedName>
        <fullName evidence="1">DUF2771 domain-containing protein</fullName>
    </submittedName>
</protein>
<sequence length="171" mass="17613">MTVTDDLAVSGRASGELGRGKRRRAAAAVGAVALGLVALTACDKPTPLATVTVGSTTVTSEAACYDDGNSLGNEKVASCLKESGGETVKASMEDKLRFGVDPKIADEGWTIFINGQPAEQEPNKKTYRTIPASAFFAGGQGGAAAKTQVSIVEVSTGKALGVWNFTVERES</sequence>
<organism evidence="1 2">
    <name type="scientific">Streptomyces luteoverticillatus</name>
    <name type="common">Streptoverticillium luteoverticillatus</name>
    <dbReference type="NCBI Taxonomy" id="66425"/>
    <lineage>
        <taxon>Bacteria</taxon>
        <taxon>Bacillati</taxon>
        <taxon>Actinomycetota</taxon>
        <taxon>Actinomycetes</taxon>
        <taxon>Kitasatosporales</taxon>
        <taxon>Streptomycetaceae</taxon>
        <taxon>Streptomyces</taxon>
    </lineage>
</organism>
<reference evidence="1 2" key="1">
    <citation type="submission" date="2018-12" db="EMBL/GenBank/DDBJ databases">
        <title>The whole draft genome of Streptomyce luteoverticillatus CGMCC 15060.</title>
        <authorList>
            <person name="Feng Z."/>
            <person name="Chen G."/>
            <person name="Zhang J."/>
            <person name="Zhu H."/>
            <person name="Yu X."/>
            <person name="Zhang W."/>
            <person name="Zhang X."/>
        </authorList>
    </citation>
    <scope>NUCLEOTIDE SEQUENCE [LARGE SCALE GENOMIC DNA]</scope>
    <source>
        <strain evidence="1 2">CGMCC 15060</strain>
    </source>
</reference>
<gene>
    <name evidence="1" type="ORF">EKH77_18925</name>
</gene>
<evidence type="ECO:0000313" key="2">
    <source>
        <dbReference type="Proteomes" id="UP000267900"/>
    </source>
</evidence>
<evidence type="ECO:0000313" key="1">
    <source>
        <dbReference type="EMBL" id="AZQ73009.1"/>
    </source>
</evidence>
<name>A0A3Q9G0V3_STRLT</name>
<accession>A0A3Q9G0V3</accession>
<dbReference type="Proteomes" id="UP000267900">
    <property type="component" value="Chromosome"/>
</dbReference>
<proteinExistence type="predicted"/>
<keyword evidence="2" id="KW-1185">Reference proteome</keyword>
<dbReference type="EMBL" id="CP034587">
    <property type="protein sequence ID" value="AZQ73009.1"/>
    <property type="molecule type" value="Genomic_DNA"/>
</dbReference>
<dbReference type="OrthoDB" id="5185019at2"/>